<reference evidence="4" key="1">
    <citation type="journal article" date="2013" name="Nature">
        <title>Pan genome of the phytoplankton Emiliania underpins its global distribution.</title>
        <authorList>
            <person name="Read B.A."/>
            <person name="Kegel J."/>
            <person name="Klute M.J."/>
            <person name="Kuo A."/>
            <person name="Lefebvre S.C."/>
            <person name="Maumus F."/>
            <person name="Mayer C."/>
            <person name="Miller J."/>
            <person name="Monier A."/>
            <person name="Salamov A."/>
            <person name="Young J."/>
            <person name="Aguilar M."/>
            <person name="Claverie J.M."/>
            <person name="Frickenhaus S."/>
            <person name="Gonzalez K."/>
            <person name="Herman E.K."/>
            <person name="Lin Y.C."/>
            <person name="Napier J."/>
            <person name="Ogata H."/>
            <person name="Sarno A.F."/>
            <person name="Shmutz J."/>
            <person name="Schroeder D."/>
            <person name="de Vargas C."/>
            <person name="Verret F."/>
            <person name="von Dassow P."/>
            <person name="Valentin K."/>
            <person name="Van de Peer Y."/>
            <person name="Wheeler G."/>
            <person name="Dacks J.B."/>
            <person name="Delwiche C.F."/>
            <person name="Dyhrman S.T."/>
            <person name="Glockner G."/>
            <person name="John U."/>
            <person name="Richards T."/>
            <person name="Worden A.Z."/>
            <person name="Zhang X."/>
            <person name="Grigoriev I.V."/>
            <person name="Allen A.E."/>
            <person name="Bidle K."/>
            <person name="Borodovsky M."/>
            <person name="Bowler C."/>
            <person name="Brownlee C."/>
            <person name="Cock J.M."/>
            <person name="Elias M."/>
            <person name="Gladyshev V.N."/>
            <person name="Groth M."/>
            <person name="Guda C."/>
            <person name="Hadaegh A."/>
            <person name="Iglesias-Rodriguez M.D."/>
            <person name="Jenkins J."/>
            <person name="Jones B.M."/>
            <person name="Lawson T."/>
            <person name="Leese F."/>
            <person name="Lindquist E."/>
            <person name="Lobanov A."/>
            <person name="Lomsadze A."/>
            <person name="Malik S.B."/>
            <person name="Marsh M.E."/>
            <person name="Mackinder L."/>
            <person name="Mock T."/>
            <person name="Mueller-Roeber B."/>
            <person name="Pagarete A."/>
            <person name="Parker M."/>
            <person name="Probert I."/>
            <person name="Quesneville H."/>
            <person name="Raines C."/>
            <person name="Rensing S.A."/>
            <person name="Riano-Pachon D.M."/>
            <person name="Richier S."/>
            <person name="Rokitta S."/>
            <person name="Shiraiwa Y."/>
            <person name="Soanes D.M."/>
            <person name="van der Giezen M."/>
            <person name="Wahlund T.M."/>
            <person name="Williams B."/>
            <person name="Wilson W."/>
            <person name="Wolfe G."/>
            <person name="Wurch L.L."/>
        </authorList>
    </citation>
    <scope>NUCLEOTIDE SEQUENCE</scope>
</reference>
<dbReference type="RefSeq" id="XP_005764011.1">
    <property type="nucleotide sequence ID" value="XM_005763954.1"/>
</dbReference>
<reference evidence="3" key="2">
    <citation type="submission" date="2024-10" db="UniProtKB">
        <authorList>
            <consortium name="EnsemblProtists"/>
        </authorList>
    </citation>
    <scope>IDENTIFICATION</scope>
</reference>
<keyword evidence="4" id="KW-1185">Reference proteome</keyword>
<dbReference type="AlphaFoldDB" id="A0A0D3IJZ7"/>
<name>A0A0D3IJZ7_EMIH1</name>
<dbReference type="PaxDb" id="2903-EOD11582"/>
<dbReference type="HOGENOM" id="CLU_1087527_0_0_1"/>
<dbReference type="EnsemblProtists" id="EOD11582">
    <property type="protein sequence ID" value="EOD11582"/>
    <property type="gene ID" value="EMIHUDRAFT_214414"/>
</dbReference>
<evidence type="ECO:0000313" key="3">
    <source>
        <dbReference type="EnsemblProtists" id="EOD11582"/>
    </source>
</evidence>
<feature type="chain" id="PRO_5044291108" evidence="2">
    <location>
        <begin position="16"/>
        <end position="256"/>
    </location>
</feature>
<accession>A0A0D3IJZ7</accession>
<organism evidence="3 4">
    <name type="scientific">Emiliania huxleyi (strain CCMP1516)</name>
    <dbReference type="NCBI Taxonomy" id="280463"/>
    <lineage>
        <taxon>Eukaryota</taxon>
        <taxon>Haptista</taxon>
        <taxon>Haptophyta</taxon>
        <taxon>Prymnesiophyceae</taxon>
        <taxon>Isochrysidales</taxon>
        <taxon>Noelaerhabdaceae</taxon>
        <taxon>Emiliania</taxon>
    </lineage>
</organism>
<feature type="region of interest" description="Disordered" evidence="1">
    <location>
        <begin position="219"/>
        <end position="243"/>
    </location>
</feature>
<protein>
    <submittedName>
        <fullName evidence="3">Uncharacterized protein</fullName>
    </submittedName>
</protein>
<dbReference type="KEGG" id="ehx:EMIHUDRAFT_214414"/>
<dbReference type="Proteomes" id="UP000013827">
    <property type="component" value="Unassembled WGS sequence"/>
</dbReference>
<dbReference type="GeneID" id="17257821"/>
<evidence type="ECO:0000256" key="2">
    <source>
        <dbReference type="SAM" id="SignalP"/>
    </source>
</evidence>
<feature type="signal peptide" evidence="2">
    <location>
        <begin position="1"/>
        <end position="15"/>
    </location>
</feature>
<keyword evidence="2" id="KW-0732">Signal</keyword>
<proteinExistence type="predicted"/>
<evidence type="ECO:0000313" key="4">
    <source>
        <dbReference type="Proteomes" id="UP000013827"/>
    </source>
</evidence>
<evidence type="ECO:0000256" key="1">
    <source>
        <dbReference type="SAM" id="MobiDB-lite"/>
    </source>
</evidence>
<sequence length="256" mass="26324">MLSFFALCCLAHCDALRAGMMLCDVPTPALLLDCTTARQRGLTAAALNACLGSGDSGGLSDLVYVHCSVLSGRKPRDGAIGSTTVAGADCPSAAPDASVVLANLDATLEQCGGAGAFLGLGVNNHYTGGYYWGRSSGPGAAMPAPGVRVAVGAAGSVALLRVANSNDGKRSEWCEFLAPGDQCQLVPGNEDEAALRSLGVCCLGAEPVVEAAWTRRAGRQGSAGEWERAPWSAPFDDAEGRREPKSAADFFELWAK</sequence>
<dbReference type="eggNOG" id="ENOG502SXP7">
    <property type="taxonomic scope" value="Eukaryota"/>
</dbReference>